<evidence type="ECO:0000313" key="6">
    <source>
        <dbReference type="Proteomes" id="UP000051497"/>
    </source>
</evidence>
<keyword evidence="6" id="KW-1185">Reference proteome</keyword>
<keyword evidence="1" id="KW-0677">Repeat</keyword>
<comment type="caution">
    <text evidence="4">The sequence shown here is derived from an EMBL/GenBank/DDBJ whole genome shotgun (WGS) entry which is preliminary data.</text>
</comment>
<dbReference type="InterPro" id="IPR002110">
    <property type="entry name" value="Ankyrin_rpt"/>
</dbReference>
<evidence type="ECO:0000313" key="4">
    <source>
        <dbReference type="EMBL" id="KRG22691.1"/>
    </source>
</evidence>
<evidence type="ECO:0000256" key="2">
    <source>
        <dbReference type="ARBA" id="ARBA00023043"/>
    </source>
</evidence>
<dbReference type="RefSeq" id="WP_075064880.1">
    <property type="nucleotide sequence ID" value="NZ_LKAJ02000001.1"/>
</dbReference>
<dbReference type="Pfam" id="PF12796">
    <property type="entry name" value="Ank_2"/>
    <property type="match status" value="1"/>
</dbReference>
<gene>
    <name evidence="4" type="ORF">HT99x_00230</name>
    <name evidence="5" type="ORF">HT99x_010930</name>
</gene>
<evidence type="ECO:0000313" key="5">
    <source>
        <dbReference type="EMBL" id="MCS5711946.1"/>
    </source>
</evidence>
<dbReference type="Gene3D" id="1.25.40.20">
    <property type="entry name" value="Ankyrin repeat-containing domain"/>
    <property type="match status" value="2"/>
</dbReference>
<reference evidence="5" key="3">
    <citation type="submission" date="2021-06" db="EMBL/GenBank/DDBJ databases">
        <title>Genomic Description and Analysis of Intracellular Bacteria, Candidatus Berkiella cookevillensis and Candidatus Berkiella aquae.</title>
        <authorList>
            <person name="Kidane D.T."/>
            <person name="Mehari Y.T."/>
            <person name="Rice F.C."/>
            <person name="Arivett B.A."/>
            <person name="Farone A.L."/>
            <person name="Berk S.G."/>
            <person name="Farone M.B."/>
        </authorList>
    </citation>
    <scope>NUCLEOTIDE SEQUENCE</scope>
    <source>
        <strain evidence="5">HT99</strain>
    </source>
</reference>
<proteinExistence type="predicted"/>
<keyword evidence="3" id="KW-0472">Membrane</keyword>
<accession>A0A0Q9Z2K7</accession>
<dbReference type="Proteomes" id="UP000051497">
    <property type="component" value="Unassembled WGS sequence"/>
</dbReference>
<dbReference type="EMBL" id="LKAJ02000001">
    <property type="protein sequence ID" value="MCS5711946.1"/>
    <property type="molecule type" value="Genomic_DNA"/>
</dbReference>
<reference evidence="5" key="2">
    <citation type="journal article" date="2016" name="Genome Announc.">
        <title>Draft Genome Sequences of Two Novel Amoeba-Resistant Intranuclear Bacteria, 'Candidatus Berkiella cookevillensis' and 'Candidatus Berkiella aquae'.</title>
        <authorList>
            <person name="Mehari Y.T."/>
            <person name="Arivett B.A."/>
            <person name="Farone A.L."/>
            <person name="Gunderson J.H."/>
            <person name="Farone M.B."/>
        </authorList>
    </citation>
    <scope>NUCLEOTIDE SEQUENCE</scope>
    <source>
        <strain evidence="5">HT99</strain>
    </source>
</reference>
<dbReference type="PATRIC" id="fig|1590043.3.peg.234"/>
<dbReference type="STRING" id="295108.HT99x_00230"/>
<dbReference type="InterPro" id="IPR036770">
    <property type="entry name" value="Ankyrin_rpt-contain_sf"/>
</dbReference>
<keyword evidence="2" id="KW-0040">ANK repeat</keyword>
<sequence length="475" mass="53183">MTKPRIKFTVESQNAKDQKVFSAIEEGSVFNVWRNYDHDYSSVSARNTTGKKARISKLLLATLCQHPNIVSFLLNYKHDEYDLHHWNEDGQNPLIEAIKSENVAIVKVMAKAMTNSKWSMSHSFKDAKGNTPFHYIGEINNPQVRKAMVTSLIHAGLSIQFENDKGEKPKHFDEMVAIKKASKNRFLGNISNFLFRKTGSFKQEAGYFLGILSLSILALWLNPLYVAFGVGTLLSHFIISHLMTDVDDNRRLALQHTQIDADFINTIQRGKLTSDKLKKYLNQGVMPMCLLATNENGLQLAAKVGNTEQINLLLKNAYSPQITSAIVCQAIEGGHLAAVELLLSKSKALLLNKYASARMLAAAVFHGKQDILAYLLQKGAPIPTDIRWNDTVSGYLFAKGKTKTTTYSLLDFAKDLGKKEIIKLIEDALKAQKVEKSNVVVTQFVSKRQSARLNKNQKIASDVGLIRKQSLRSKK</sequence>
<feature type="transmembrane region" description="Helical" evidence="3">
    <location>
        <begin position="205"/>
        <end position="221"/>
    </location>
</feature>
<name>A0A0Q9Z2K7_9GAMM</name>
<keyword evidence="3" id="KW-0812">Transmembrane</keyword>
<protein>
    <submittedName>
        <fullName evidence="5">Ankyrin repeat domain-containing protein</fullName>
    </submittedName>
    <submittedName>
        <fullName evidence="4">Ankyrin repeats (3 copies)</fullName>
    </submittedName>
</protein>
<reference evidence="4" key="1">
    <citation type="submission" date="2015-09" db="EMBL/GenBank/DDBJ databases">
        <title>Draft Genome Sequences of Two Novel Amoeba-resistant Intranuclear Bacteria, Candidatus Berkiella cookevillensis and Candidatus Berkiella aquae.</title>
        <authorList>
            <person name="Mehari Y.T."/>
            <person name="Arivett B.A."/>
            <person name="Farone A.L."/>
            <person name="Gunderson J.H."/>
            <person name="Farone M.B."/>
        </authorList>
    </citation>
    <scope>NUCLEOTIDE SEQUENCE [LARGE SCALE GENOMIC DNA]</scope>
    <source>
        <strain evidence="4">HT99</strain>
    </source>
</reference>
<evidence type="ECO:0000256" key="3">
    <source>
        <dbReference type="SAM" id="Phobius"/>
    </source>
</evidence>
<dbReference type="OrthoDB" id="5648496at2"/>
<keyword evidence="3" id="KW-1133">Transmembrane helix</keyword>
<dbReference type="SUPFAM" id="SSF48403">
    <property type="entry name" value="Ankyrin repeat"/>
    <property type="match status" value="2"/>
</dbReference>
<dbReference type="EMBL" id="LKAJ01000001">
    <property type="protein sequence ID" value="KRG22691.1"/>
    <property type="molecule type" value="Genomic_DNA"/>
</dbReference>
<evidence type="ECO:0000256" key="1">
    <source>
        <dbReference type="ARBA" id="ARBA00022737"/>
    </source>
</evidence>
<dbReference type="SMART" id="SM00248">
    <property type="entry name" value="ANK"/>
    <property type="match status" value="4"/>
</dbReference>
<dbReference type="AlphaFoldDB" id="A0A0Q9Z2K7"/>
<organism evidence="4">
    <name type="scientific">Candidatus Berkiella aquae</name>
    <dbReference type="NCBI Taxonomy" id="295108"/>
    <lineage>
        <taxon>Bacteria</taxon>
        <taxon>Pseudomonadati</taxon>
        <taxon>Pseudomonadota</taxon>
        <taxon>Gammaproteobacteria</taxon>
        <taxon>Candidatus Berkiellales</taxon>
        <taxon>Candidatus Berkiellaceae</taxon>
        <taxon>Candidatus Berkiella</taxon>
    </lineage>
</organism>
<dbReference type="PANTHER" id="PTHR24198:SF165">
    <property type="entry name" value="ANKYRIN REPEAT-CONTAINING PROTEIN-RELATED"/>
    <property type="match status" value="1"/>
</dbReference>
<dbReference type="PANTHER" id="PTHR24198">
    <property type="entry name" value="ANKYRIN REPEAT AND PROTEIN KINASE DOMAIN-CONTAINING PROTEIN"/>
    <property type="match status" value="1"/>
</dbReference>